<dbReference type="Pfam" id="PF00173">
    <property type="entry name" value="Cyt-b5"/>
    <property type="match status" value="1"/>
</dbReference>
<name>A0A8S4DH38_PLUXY</name>
<evidence type="ECO:0000256" key="1">
    <source>
        <dbReference type="ARBA" id="ARBA00022617"/>
    </source>
</evidence>
<keyword evidence="2" id="KW-0479">Metal-binding</keyword>
<dbReference type="InterPro" id="IPR036400">
    <property type="entry name" value="Cyt_B5-like_heme/steroid_sf"/>
</dbReference>
<dbReference type="InterPro" id="IPR001199">
    <property type="entry name" value="Cyt_B5-like_heme/steroid-bd"/>
</dbReference>
<dbReference type="AlphaFoldDB" id="A0A8S4DH38"/>
<dbReference type="PANTHER" id="PTHR19359:SF41">
    <property type="entry name" value="GEO08203P1"/>
    <property type="match status" value="1"/>
</dbReference>
<dbReference type="PANTHER" id="PTHR19359">
    <property type="entry name" value="CYTOCHROME B5"/>
    <property type="match status" value="1"/>
</dbReference>
<dbReference type="EMBL" id="CAJHNJ030000005">
    <property type="protein sequence ID" value="CAG9098346.1"/>
    <property type="molecule type" value="Genomic_DNA"/>
</dbReference>
<dbReference type="Gene3D" id="3.10.120.10">
    <property type="entry name" value="Cytochrome b5-like heme/steroid binding domain"/>
    <property type="match status" value="1"/>
</dbReference>
<evidence type="ECO:0000256" key="2">
    <source>
        <dbReference type="ARBA" id="ARBA00022723"/>
    </source>
</evidence>
<organism evidence="6 7">
    <name type="scientific">Plutella xylostella</name>
    <name type="common">Diamondback moth</name>
    <name type="synonym">Plutella maculipennis</name>
    <dbReference type="NCBI Taxonomy" id="51655"/>
    <lineage>
        <taxon>Eukaryota</taxon>
        <taxon>Metazoa</taxon>
        <taxon>Ecdysozoa</taxon>
        <taxon>Arthropoda</taxon>
        <taxon>Hexapoda</taxon>
        <taxon>Insecta</taxon>
        <taxon>Pterygota</taxon>
        <taxon>Neoptera</taxon>
        <taxon>Endopterygota</taxon>
        <taxon>Lepidoptera</taxon>
        <taxon>Glossata</taxon>
        <taxon>Ditrysia</taxon>
        <taxon>Yponomeutoidea</taxon>
        <taxon>Plutellidae</taxon>
        <taxon>Plutella</taxon>
    </lineage>
</organism>
<keyword evidence="3" id="KW-0408">Iron</keyword>
<evidence type="ECO:0000313" key="6">
    <source>
        <dbReference type="EMBL" id="CAG9098346.1"/>
    </source>
</evidence>
<evidence type="ECO:0000256" key="4">
    <source>
        <dbReference type="ARBA" id="ARBA00038168"/>
    </source>
</evidence>
<protein>
    <submittedName>
        <fullName evidence="6">(diamondback moth) hypothetical protein</fullName>
    </submittedName>
</protein>
<dbReference type="GO" id="GO:0046872">
    <property type="term" value="F:metal ion binding"/>
    <property type="evidence" value="ECO:0007669"/>
    <property type="project" value="UniProtKB-KW"/>
</dbReference>
<comment type="caution">
    <text evidence="6">The sequence shown here is derived from an EMBL/GenBank/DDBJ whole genome shotgun (WGS) entry which is preliminary data.</text>
</comment>
<dbReference type="InterPro" id="IPR050668">
    <property type="entry name" value="Cytochrome_b5"/>
</dbReference>
<dbReference type="GO" id="GO:0020037">
    <property type="term" value="F:heme binding"/>
    <property type="evidence" value="ECO:0007669"/>
    <property type="project" value="TreeGrafter"/>
</dbReference>
<proteinExistence type="inferred from homology"/>
<evidence type="ECO:0000259" key="5">
    <source>
        <dbReference type="PROSITE" id="PS50255"/>
    </source>
</evidence>
<keyword evidence="1" id="KW-0349">Heme</keyword>
<dbReference type="GO" id="GO:0016020">
    <property type="term" value="C:membrane"/>
    <property type="evidence" value="ECO:0007669"/>
    <property type="project" value="TreeGrafter"/>
</dbReference>
<feature type="domain" description="Cytochrome b5 heme-binding" evidence="5">
    <location>
        <begin position="51"/>
        <end position="127"/>
    </location>
</feature>
<comment type="similarity">
    <text evidence="4">Belongs to the cytochrome b5 family.</text>
</comment>
<dbReference type="PROSITE" id="PS50255">
    <property type="entry name" value="CYTOCHROME_B5_2"/>
    <property type="match status" value="1"/>
</dbReference>
<dbReference type="PRINTS" id="PR00363">
    <property type="entry name" value="CYTOCHROMEB5"/>
</dbReference>
<evidence type="ECO:0000256" key="3">
    <source>
        <dbReference type="ARBA" id="ARBA00023004"/>
    </source>
</evidence>
<dbReference type="Proteomes" id="UP000653454">
    <property type="component" value="Unassembled WGS sequence"/>
</dbReference>
<reference evidence="6" key="1">
    <citation type="submission" date="2020-11" db="EMBL/GenBank/DDBJ databases">
        <authorList>
            <person name="Whiteford S."/>
        </authorList>
    </citation>
    <scope>NUCLEOTIDE SEQUENCE</scope>
</reference>
<accession>A0A8S4DH38</accession>
<gene>
    <name evidence="6" type="ORF">PLXY2_LOCUS2222</name>
</gene>
<evidence type="ECO:0000313" key="7">
    <source>
        <dbReference type="Proteomes" id="UP000653454"/>
    </source>
</evidence>
<dbReference type="SMART" id="SM01117">
    <property type="entry name" value="Cyt-b5"/>
    <property type="match status" value="1"/>
</dbReference>
<sequence>MAQVQEMSLPSLSVGQDKSDYLSLTMAALRLVNPWAAAEPAWRPEPEDARDRVITLAEVACHDTYYDCWVVIYDRVYNITGFFNEHPGGADIMLEYAGRDASVAYRGSGHSRMAAKALDRFLIGELPMHERMYRRPGGMRLSDIPD</sequence>
<keyword evidence="7" id="KW-1185">Reference proteome</keyword>
<dbReference type="SUPFAM" id="SSF55856">
    <property type="entry name" value="Cytochrome b5-like heme/steroid binding domain"/>
    <property type="match status" value="1"/>
</dbReference>